<dbReference type="EMBL" id="NOVD01000020">
    <property type="protein sequence ID" value="PCK25067.1"/>
    <property type="molecule type" value="Genomic_DNA"/>
</dbReference>
<proteinExistence type="predicted"/>
<dbReference type="GO" id="GO:0016787">
    <property type="term" value="F:hydrolase activity"/>
    <property type="evidence" value="ECO:0007669"/>
    <property type="project" value="UniProtKB-KW"/>
</dbReference>
<dbReference type="SUPFAM" id="SSF56601">
    <property type="entry name" value="beta-lactamase/transpeptidase-like"/>
    <property type="match status" value="1"/>
</dbReference>
<organism evidence="3 4">
    <name type="scientific">Rhodococcus qingshengii</name>
    <dbReference type="NCBI Taxonomy" id="334542"/>
    <lineage>
        <taxon>Bacteria</taxon>
        <taxon>Bacillati</taxon>
        <taxon>Actinomycetota</taxon>
        <taxon>Actinomycetes</taxon>
        <taxon>Mycobacteriales</taxon>
        <taxon>Nocardiaceae</taxon>
        <taxon>Rhodococcus</taxon>
        <taxon>Rhodococcus erythropolis group</taxon>
    </lineage>
</organism>
<keyword evidence="3" id="KW-0378">Hydrolase</keyword>
<evidence type="ECO:0000313" key="3">
    <source>
        <dbReference type="EMBL" id="PCK25067.1"/>
    </source>
</evidence>
<sequence length="386" mass="41046">MKTGARRIMLVGLCSAMVAGAVISCSTDKSADNPTSTTDKVMDSAITGQLDSIIDAAVNSTGIPGAMVGIWGPDGNYVKVAGVADTATKAPMETDFYHRIGSVTKTFTVTALLQLVDEGKIGLDDPISQYVDGVMEGDAISLRHLAGMRSGLVDYTTSEQFVMEYLSDPRRTFTPEELVGYVKDLPLQLRPGTTVDYSNTNTILLGMVIEKVSGSKLSDVIDTKITTPLGMEHTSFPTTNAFPTPHAQGYTNQTLDESVTAATDWNPSWGGAAGAMISSLDDMRIWVPALAKGDLLTDDTQKQRLQTVNLSEGDDSSGYGLGLFNSGGWIGHNGSLPGYKTVSVYLPEKDTTLVVFINTDIDGETDLTSALMAPITKSISPDNVYG</sequence>
<evidence type="ECO:0000313" key="4">
    <source>
        <dbReference type="Proteomes" id="UP000230886"/>
    </source>
</evidence>
<dbReference type="InterPro" id="IPR012338">
    <property type="entry name" value="Beta-lactam/transpept-like"/>
</dbReference>
<dbReference type="AlphaFoldDB" id="A0A2A5J763"/>
<evidence type="ECO:0000259" key="2">
    <source>
        <dbReference type="Pfam" id="PF00144"/>
    </source>
</evidence>
<dbReference type="Gene3D" id="3.40.710.10">
    <property type="entry name" value="DD-peptidase/beta-lactamase superfamily"/>
    <property type="match status" value="1"/>
</dbReference>
<dbReference type="PANTHER" id="PTHR46825">
    <property type="entry name" value="D-ALANYL-D-ALANINE-CARBOXYPEPTIDASE/ENDOPEPTIDASE AMPH"/>
    <property type="match status" value="1"/>
</dbReference>
<dbReference type="RefSeq" id="WP_099698170.1">
    <property type="nucleotide sequence ID" value="NZ_NOVD01000020.1"/>
</dbReference>
<reference evidence="3 4" key="1">
    <citation type="submission" date="2017-07" db="EMBL/GenBank/DDBJ databases">
        <title>Draft sequence of Rhodococcus enclensis 23b-28.</title>
        <authorList>
            <person name="Besaury L."/>
            <person name="Sancelme M."/>
            <person name="Amato P."/>
            <person name="Lallement A."/>
            <person name="Delort A.-M."/>
        </authorList>
    </citation>
    <scope>NUCLEOTIDE SEQUENCE [LARGE SCALE GENOMIC DNA]</scope>
    <source>
        <strain evidence="3 4">23b-28</strain>
    </source>
</reference>
<dbReference type="PROSITE" id="PS51257">
    <property type="entry name" value="PROKAR_LIPOPROTEIN"/>
    <property type="match status" value="1"/>
</dbReference>
<keyword evidence="1" id="KW-0732">Signal</keyword>
<dbReference type="Proteomes" id="UP000230886">
    <property type="component" value="Unassembled WGS sequence"/>
</dbReference>
<dbReference type="InterPro" id="IPR001466">
    <property type="entry name" value="Beta-lactam-related"/>
</dbReference>
<dbReference type="InterPro" id="IPR050491">
    <property type="entry name" value="AmpC-like"/>
</dbReference>
<comment type="caution">
    <text evidence="3">The sequence shown here is derived from an EMBL/GenBank/DDBJ whole genome shotgun (WGS) entry which is preliminary data.</text>
</comment>
<evidence type="ECO:0000256" key="1">
    <source>
        <dbReference type="SAM" id="SignalP"/>
    </source>
</evidence>
<name>A0A2A5J763_RHOSG</name>
<accession>A0A2A5J763</accession>
<dbReference type="PANTHER" id="PTHR46825:SF7">
    <property type="entry name" value="D-ALANYL-D-ALANINE CARBOXYPEPTIDASE"/>
    <property type="match status" value="1"/>
</dbReference>
<dbReference type="Pfam" id="PF00144">
    <property type="entry name" value="Beta-lactamase"/>
    <property type="match status" value="1"/>
</dbReference>
<feature type="domain" description="Beta-lactamase-related" evidence="2">
    <location>
        <begin position="50"/>
        <end position="362"/>
    </location>
</feature>
<protein>
    <submittedName>
        <fullName evidence="3">Serine hydrolase</fullName>
    </submittedName>
</protein>
<feature type="signal peptide" evidence="1">
    <location>
        <begin position="1"/>
        <end position="31"/>
    </location>
</feature>
<gene>
    <name evidence="3" type="ORF">CHR55_22530</name>
</gene>
<feature type="chain" id="PRO_5013195880" evidence="1">
    <location>
        <begin position="32"/>
        <end position="386"/>
    </location>
</feature>